<dbReference type="EMBL" id="CABDUW010000244">
    <property type="protein sequence ID" value="VTJ63792.1"/>
    <property type="molecule type" value="Genomic_DNA"/>
</dbReference>
<reference evidence="1" key="1">
    <citation type="submission" date="2019-04" db="EMBL/GenBank/DDBJ databases">
        <authorList>
            <person name="Alioto T."/>
            <person name="Alioto T."/>
        </authorList>
    </citation>
    <scope>NUCLEOTIDE SEQUENCE [LARGE SCALE GENOMIC DNA]</scope>
</reference>
<organism evidence="1 2">
    <name type="scientific">Marmota monax</name>
    <name type="common">Woodchuck</name>
    <dbReference type="NCBI Taxonomy" id="9995"/>
    <lineage>
        <taxon>Eukaryota</taxon>
        <taxon>Metazoa</taxon>
        <taxon>Chordata</taxon>
        <taxon>Craniata</taxon>
        <taxon>Vertebrata</taxon>
        <taxon>Euteleostomi</taxon>
        <taxon>Mammalia</taxon>
        <taxon>Eutheria</taxon>
        <taxon>Euarchontoglires</taxon>
        <taxon>Glires</taxon>
        <taxon>Rodentia</taxon>
        <taxon>Sciuromorpha</taxon>
        <taxon>Sciuridae</taxon>
        <taxon>Xerinae</taxon>
        <taxon>Marmotini</taxon>
        <taxon>Marmota</taxon>
    </lineage>
</organism>
<comment type="caution">
    <text evidence="1">The sequence shown here is derived from an EMBL/GenBank/DDBJ whole genome shotgun (WGS) entry which is preliminary data.</text>
</comment>
<dbReference type="AlphaFoldDB" id="A0A5E4B515"/>
<name>A0A5E4B515_MARMO</name>
<feature type="non-terminal residue" evidence="1">
    <location>
        <position position="1"/>
    </location>
</feature>
<proteinExistence type="predicted"/>
<sequence length="63" mass="6795">SCVGRTGVGPQLPLQLAPQSVRVVRLTWSGPLVLCIREHAAPDGNHMTKYLGDSCLKGLQKLQ</sequence>
<evidence type="ECO:0000313" key="1">
    <source>
        <dbReference type="EMBL" id="VTJ63792.1"/>
    </source>
</evidence>
<feature type="non-terminal residue" evidence="1">
    <location>
        <position position="63"/>
    </location>
</feature>
<gene>
    <name evidence="1" type="ORF">MONAX_5E039702</name>
</gene>
<evidence type="ECO:0000313" key="2">
    <source>
        <dbReference type="Proteomes" id="UP000335636"/>
    </source>
</evidence>
<dbReference type="Proteomes" id="UP000335636">
    <property type="component" value="Unassembled WGS sequence"/>
</dbReference>
<keyword evidence="2" id="KW-1185">Reference proteome</keyword>
<accession>A0A5E4B515</accession>
<protein>
    <submittedName>
        <fullName evidence="1">Uncharacterized protein</fullName>
    </submittedName>
</protein>